<keyword evidence="3 7" id="KW-0812">Transmembrane</keyword>
<feature type="region of interest" description="Disordered" evidence="6">
    <location>
        <begin position="17"/>
        <end position="54"/>
    </location>
</feature>
<evidence type="ECO:0000256" key="5">
    <source>
        <dbReference type="ARBA" id="ARBA00023136"/>
    </source>
</evidence>
<dbReference type="InterPro" id="IPR036259">
    <property type="entry name" value="MFS_trans_sf"/>
</dbReference>
<dbReference type="InterPro" id="IPR050820">
    <property type="entry name" value="MFS_Sugar_Transporter"/>
</dbReference>
<keyword evidence="4 7" id="KW-1133">Transmembrane helix</keyword>
<keyword evidence="5 7" id="KW-0472">Membrane</keyword>
<dbReference type="SUPFAM" id="SSF103473">
    <property type="entry name" value="MFS general substrate transporter"/>
    <property type="match status" value="1"/>
</dbReference>
<dbReference type="Gramene" id="RZC46684">
    <property type="protein sequence ID" value="RZC46684"/>
    <property type="gene ID" value="C5167_039631"/>
</dbReference>
<feature type="transmembrane region" description="Helical" evidence="7">
    <location>
        <begin position="305"/>
        <end position="323"/>
    </location>
</feature>
<dbReference type="GO" id="GO:0022857">
    <property type="term" value="F:transmembrane transporter activity"/>
    <property type="evidence" value="ECO:0007669"/>
    <property type="project" value="InterPro"/>
</dbReference>
<dbReference type="Pfam" id="PF00083">
    <property type="entry name" value="Sugar_tr"/>
    <property type="match status" value="1"/>
</dbReference>
<dbReference type="GO" id="GO:1904659">
    <property type="term" value="P:D-glucose transmembrane transport"/>
    <property type="evidence" value="ECO:0007669"/>
    <property type="project" value="TreeGrafter"/>
</dbReference>
<dbReference type="EMBL" id="CM010715">
    <property type="protein sequence ID" value="RZC46684.1"/>
    <property type="molecule type" value="Genomic_DNA"/>
</dbReference>
<evidence type="ECO:0000313" key="8">
    <source>
        <dbReference type="EMBL" id="RZC46684.1"/>
    </source>
</evidence>
<dbReference type="PANTHER" id="PTHR48023">
    <property type="entry name" value="D-XYLOSE-PROTON SYMPORTER-LIKE 2"/>
    <property type="match status" value="1"/>
</dbReference>
<evidence type="ECO:0000256" key="3">
    <source>
        <dbReference type="ARBA" id="ARBA00022692"/>
    </source>
</evidence>
<proteinExistence type="predicted"/>
<feature type="transmembrane region" description="Helical" evidence="7">
    <location>
        <begin position="234"/>
        <end position="259"/>
    </location>
</feature>
<name>A0A4Y7ICV3_PAPSO</name>
<sequence length="351" mass="37658">MNIVNSKMDTLMEHVLGTKGKNVQPSVEPVNGSSTSKSSVGTSSVSPTYVPSTSSGSCELRNMNFEVVAIATIVTDDTKGIFHGYKLDVEREAKVILIKIVMPNTPIYKSGKQDGANIFEDVMEGATLFNSANANAYIISLPVPSPDKGGGERRLVGKGFKAKKENLTSDVEIQSLVSDGGASVVNQDDLRFKLIEMGARVSCHLCESGALPPKSLEGEVLSLVKRMGIRIRNLFLFPALSGLIFGYDIGAISGVAISLQSPKLSGTTWFNLSSRKLDLVVTGPFYGSLMSSVLVYPIVDFQGRLLYGFGIGLVIHGAPLYIAETCPSHRCGTLILMKELMIVLGILDYTP</sequence>
<keyword evidence="2" id="KW-0813">Transport</keyword>
<dbReference type="Gene3D" id="1.20.1250.20">
    <property type="entry name" value="MFS general substrate transporter like domains"/>
    <property type="match status" value="1"/>
</dbReference>
<gene>
    <name evidence="8" type="ORF">C5167_039631</name>
</gene>
<evidence type="ECO:0008006" key="10">
    <source>
        <dbReference type="Google" id="ProtNLM"/>
    </source>
</evidence>
<keyword evidence="9" id="KW-1185">Reference proteome</keyword>
<evidence type="ECO:0000256" key="1">
    <source>
        <dbReference type="ARBA" id="ARBA00004370"/>
    </source>
</evidence>
<feature type="compositionally biased region" description="Low complexity" evidence="6">
    <location>
        <begin position="29"/>
        <end position="54"/>
    </location>
</feature>
<dbReference type="Proteomes" id="UP000316621">
    <property type="component" value="Chromosome 1"/>
</dbReference>
<protein>
    <recommendedName>
        <fullName evidence="10">Major facilitator superfamily (MFS) profile domain-containing protein</fullName>
    </recommendedName>
</protein>
<evidence type="ECO:0000256" key="4">
    <source>
        <dbReference type="ARBA" id="ARBA00022989"/>
    </source>
</evidence>
<dbReference type="InterPro" id="IPR005828">
    <property type="entry name" value="MFS_sugar_transport-like"/>
</dbReference>
<comment type="subcellular location">
    <subcellularLocation>
        <location evidence="1">Membrane</location>
    </subcellularLocation>
</comment>
<organism evidence="8 9">
    <name type="scientific">Papaver somniferum</name>
    <name type="common">Opium poppy</name>
    <dbReference type="NCBI Taxonomy" id="3469"/>
    <lineage>
        <taxon>Eukaryota</taxon>
        <taxon>Viridiplantae</taxon>
        <taxon>Streptophyta</taxon>
        <taxon>Embryophyta</taxon>
        <taxon>Tracheophyta</taxon>
        <taxon>Spermatophyta</taxon>
        <taxon>Magnoliopsida</taxon>
        <taxon>Ranunculales</taxon>
        <taxon>Papaveraceae</taxon>
        <taxon>Papaveroideae</taxon>
        <taxon>Papaver</taxon>
    </lineage>
</organism>
<reference evidence="8 9" key="1">
    <citation type="journal article" date="2018" name="Science">
        <title>The opium poppy genome and morphinan production.</title>
        <authorList>
            <person name="Guo L."/>
            <person name="Winzer T."/>
            <person name="Yang X."/>
            <person name="Li Y."/>
            <person name="Ning Z."/>
            <person name="He Z."/>
            <person name="Teodor R."/>
            <person name="Lu Y."/>
            <person name="Bowser T.A."/>
            <person name="Graham I.A."/>
            <person name="Ye K."/>
        </authorList>
    </citation>
    <scope>NUCLEOTIDE SEQUENCE [LARGE SCALE GENOMIC DNA]</scope>
    <source>
        <strain evidence="9">cv. HN1</strain>
        <tissue evidence="8">Leaves</tissue>
    </source>
</reference>
<accession>A0A4Y7ICV3</accession>
<evidence type="ECO:0000256" key="7">
    <source>
        <dbReference type="SAM" id="Phobius"/>
    </source>
</evidence>
<dbReference type="PANTHER" id="PTHR48023:SF6">
    <property type="entry name" value="D-XYLOSE-PROTON SYMPORTER-LIKE 3, CHLOROPLASTIC"/>
    <property type="match status" value="1"/>
</dbReference>
<evidence type="ECO:0000256" key="2">
    <source>
        <dbReference type="ARBA" id="ARBA00022448"/>
    </source>
</evidence>
<evidence type="ECO:0000256" key="6">
    <source>
        <dbReference type="SAM" id="MobiDB-lite"/>
    </source>
</evidence>
<feature type="transmembrane region" description="Helical" evidence="7">
    <location>
        <begin position="279"/>
        <end position="298"/>
    </location>
</feature>
<dbReference type="GO" id="GO:0016020">
    <property type="term" value="C:membrane"/>
    <property type="evidence" value="ECO:0007669"/>
    <property type="project" value="UniProtKB-SubCell"/>
</dbReference>
<evidence type="ECO:0000313" key="9">
    <source>
        <dbReference type="Proteomes" id="UP000316621"/>
    </source>
</evidence>
<dbReference type="AlphaFoldDB" id="A0A4Y7ICV3"/>